<dbReference type="GO" id="GO:0046872">
    <property type="term" value="F:metal ion binding"/>
    <property type="evidence" value="ECO:0007669"/>
    <property type="project" value="UniProtKB-KW"/>
</dbReference>
<evidence type="ECO:0000256" key="9">
    <source>
        <dbReference type="ARBA" id="ARBA00048832"/>
    </source>
</evidence>
<dbReference type="InterPro" id="IPR036457">
    <property type="entry name" value="PPM-type-like_dom_sf"/>
</dbReference>
<evidence type="ECO:0000256" key="2">
    <source>
        <dbReference type="ARBA" id="ARBA00001946"/>
    </source>
</evidence>
<comment type="cofactor">
    <cofactor evidence="1">
        <name>Mn(2+)</name>
        <dbReference type="ChEBI" id="CHEBI:29035"/>
    </cofactor>
</comment>
<dbReference type="PANTHER" id="PTHR13832:SF565">
    <property type="entry name" value="AT28366P-RELATED"/>
    <property type="match status" value="1"/>
</dbReference>
<dbReference type="Gene3D" id="3.60.40.10">
    <property type="entry name" value="PPM-type phosphatase domain"/>
    <property type="match status" value="1"/>
</dbReference>
<feature type="domain" description="PPM-type phosphatase" evidence="12">
    <location>
        <begin position="81"/>
        <end position="349"/>
    </location>
</feature>
<dbReference type="OrthoDB" id="420076at2759"/>
<dbReference type="STRING" id="1344416.A0A139AZC1"/>
<feature type="compositionally biased region" description="Low complexity" evidence="11">
    <location>
        <begin position="381"/>
        <end position="392"/>
    </location>
</feature>
<keyword evidence="14" id="KW-1185">Reference proteome</keyword>
<evidence type="ECO:0000256" key="11">
    <source>
        <dbReference type="SAM" id="MobiDB-lite"/>
    </source>
</evidence>
<accession>A0A139AZC1</accession>
<dbReference type="SUPFAM" id="SSF81606">
    <property type="entry name" value="PP2C-like"/>
    <property type="match status" value="1"/>
</dbReference>
<evidence type="ECO:0000256" key="3">
    <source>
        <dbReference type="ARBA" id="ARBA00006702"/>
    </source>
</evidence>
<evidence type="ECO:0000256" key="4">
    <source>
        <dbReference type="ARBA" id="ARBA00013081"/>
    </source>
</evidence>
<name>A0A139AZC1_GONPJ</name>
<evidence type="ECO:0000313" key="14">
    <source>
        <dbReference type="Proteomes" id="UP000070544"/>
    </source>
</evidence>
<evidence type="ECO:0000256" key="1">
    <source>
        <dbReference type="ARBA" id="ARBA00001936"/>
    </source>
</evidence>
<comment type="catalytic activity">
    <reaction evidence="9">
        <text>O-phospho-L-threonyl-[protein] + H2O = L-threonyl-[protein] + phosphate</text>
        <dbReference type="Rhea" id="RHEA:47004"/>
        <dbReference type="Rhea" id="RHEA-COMP:11060"/>
        <dbReference type="Rhea" id="RHEA-COMP:11605"/>
        <dbReference type="ChEBI" id="CHEBI:15377"/>
        <dbReference type="ChEBI" id="CHEBI:30013"/>
        <dbReference type="ChEBI" id="CHEBI:43474"/>
        <dbReference type="ChEBI" id="CHEBI:61977"/>
        <dbReference type="EC" id="3.1.3.16"/>
    </reaction>
    <physiologicalReaction direction="left-to-right" evidence="9">
        <dbReference type="Rhea" id="RHEA:47005"/>
    </physiologicalReaction>
</comment>
<dbReference type="Proteomes" id="UP000070544">
    <property type="component" value="Unassembled WGS sequence"/>
</dbReference>
<dbReference type="EMBL" id="KQ965732">
    <property type="protein sequence ID" value="KXS21903.1"/>
    <property type="molecule type" value="Genomic_DNA"/>
</dbReference>
<dbReference type="InterPro" id="IPR015655">
    <property type="entry name" value="PP2C"/>
</dbReference>
<keyword evidence="5" id="KW-0479">Metal-binding</keyword>
<keyword evidence="7 10" id="KW-0904">Protein phosphatase</keyword>
<evidence type="ECO:0000256" key="8">
    <source>
        <dbReference type="ARBA" id="ARBA00023211"/>
    </source>
</evidence>
<dbReference type="InterPro" id="IPR000222">
    <property type="entry name" value="PP2C_BS"/>
</dbReference>
<feature type="compositionally biased region" description="Polar residues" evidence="11">
    <location>
        <begin position="26"/>
        <end position="38"/>
    </location>
</feature>
<protein>
    <recommendedName>
        <fullName evidence="4">protein-serine/threonine phosphatase</fullName>
        <ecNumber evidence="4">3.1.3.16</ecNumber>
    </recommendedName>
</protein>
<feature type="region of interest" description="Disordered" evidence="11">
    <location>
        <begin position="1"/>
        <end position="45"/>
    </location>
</feature>
<keyword evidence="6 10" id="KW-0378">Hydrolase</keyword>
<evidence type="ECO:0000256" key="10">
    <source>
        <dbReference type="RuleBase" id="RU003465"/>
    </source>
</evidence>
<evidence type="ECO:0000313" key="13">
    <source>
        <dbReference type="EMBL" id="KXS21903.1"/>
    </source>
</evidence>
<dbReference type="PANTHER" id="PTHR13832">
    <property type="entry name" value="PROTEIN PHOSPHATASE 2C"/>
    <property type="match status" value="1"/>
</dbReference>
<dbReference type="AlphaFoldDB" id="A0A139AZC1"/>
<proteinExistence type="inferred from homology"/>
<comment type="cofactor">
    <cofactor evidence="2">
        <name>Mg(2+)</name>
        <dbReference type="ChEBI" id="CHEBI:18420"/>
    </cofactor>
</comment>
<feature type="region of interest" description="Disordered" evidence="11">
    <location>
        <begin position="381"/>
        <end position="459"/>
    </location>
</feature>
<dbReference type="GO" id="GO:0004722">
    <property type="term" value="F:protein serine/threonine phosphatase activity"/>
    <property type="evidence" value="ECO:0007669"/>
    <property type="project" value="UniProtKB-EC"/>
</dbReference>
<evidence type="ECO:0000259" key="12">
    <source>
        <dbReference type="PROSITE" id="PS51746"/>
    </source>
</evidence>
<feature type="compositionally biased region" description="Basic residues" evidence="11">
    <location>
        <begin position="1"/>
        <end position="24"/>
    </location>
</feature>
<dbReference type="PROSITE" id="PS01032">
    <property type="entry name" value="PPM_1"/>
    <property type="match status" value="1"/>
</dbReference>
<dbReference type="InterPro" id="IPR001932">
    <property type="entry name" value="PPM-type_phosphatase-like_dom"/>
</dbReference>
<evidence type="ECO:0000256" key="6">
    <source>
        <dbReference type="ARBA" id="ARBA00022801"/>
    </source>
</evidence>
<evidence type="ECO:0000256" key="7">
    <source>
        <dbReference type="ARBA" id="ARBA00022912"/>
    </source>
</evidence>
<keyword evidence="8" id="KW-0464">Manganese</keyword>
<dbReference type="PROSITE" id="PS51746">
    <property type="entry name" value="PPM_2"/>
    <property type="match status" value="1"/>
</dbReference>
<reference evidence="13 14" key="1">
    <citation type="journal article" date="2015" name="Genome Biol. Evol.">
        <title>Phylogenomic analyses indicate that early fungi evolved digesting cell walls of algal ancestors of land plants.</title>
        <authorList>
            <person name="Chang Y."/>
            <person name="Wang S."/>
            <person name="Sekimoto S."/>
            <person name="Aerts A.L."/>
            <person name="Choi C."/>
            <person name="Clum A."/>
            <person name="LaButti K.M."/>
            <person name="Lindquist E.A."/>
            <person name="Yee Ngan C."/>
            <person name="Ohm R.A."/>
            <person name="Salamov A.A."/>
            <person name="Grigoriev I.V."/>
            <person name="Spatafora J.W."/>
            <person name="Berbee M.L."/>
        </authorList>
    </citation>
    <scope>NUCLEOTIDE SEQUENCE [LARGE SCALE GENOMIC DNA]</scope>
    <source>
        <strain evidence="13 14">JEL478</strain>
    </source>
</reference>
<dbReference type="SMART" id="SM00332">
    <property type="entry name" value="PP2Cc"/>
    <property type="match status" value="1"/>
</dbReference>
<dbReference type="CDD" id="cd00143">
    <property type="entry name" value="PP2Cc"/>
    <property type="match status" value="1"/>
</dbReference>
<gene>
    <name evidence="13" type="ORF">M427DRAFT_151153</name>
</gene>
<evidence type="ECO:0000256" key="5">
    <source>
        <dbReference type="ARBA" id="ARBA00022723"/>
    </source>
</evidence>
<comment type="similarity">
    <text evidence="3 10">Belongs to the PP2C family.</text>
</comment>
<sequence length="459" mass="48709">MGNKHSKTKKKVSRSHSTAGRKAKTMASSHEVNEQQHPPTVPKQPLEVQVVQVSSLAEEYAAYGLPNRKKEIHVGADTELSFVTGAMQGWRDTMEDAHVALLKLPIPAELSAISAKPFAFFAVYDGHGGDAVSQYAGQVLHRRLVARPEFSFLDYPAALRTTFWALDAEMRKDPYLGTGGAGCTAIAVLITPDGDIFVGNAGDCRAVISVGGTAVALSTDHKPTVPAEAERILKSGGRIEDDRVEGDLAVSRALGDFEYKPNPDDPLVSPEPDVVHHRVTSDVEFLIMACDGIWDCLRSQEAVDFVRQQVAKGANLSETAERLLDHCLAVEPNEMGIGCDNMSVIIVAMLSGKDYSSWATAIKERVSSTTDGDSTVVATTVASGSPASASSGGSPGRTGEKQSPESPGGDGSTPEGGYAATAYSIRRGYGRRGQDAQPVMAKGVEEMMAGMDGDKSGEQ</sequence>
<organism evidence="13 14">
    <name type="scientific">Gonapodya prolifera (strain JEL478)</name>
    <name type="common">Monoblepharis prolifera</name>
    <dbReference type="NCBI Taxonomy" id="1344416"/>
    <lineage>
        <taxon>Eukaryota</taxon>
        <taxon>Fungi</taxon>
        <taxon>Fungi incertae sedis</taxon>
        <taxon>Chytridiomycota</taxon>
        <taxon>Chytridiomycota incertae sedis</taxon>
        <taxon>Monoblepharidomycetes</taxon>
        <taxon>Monoblepharidales</taxon>
        <taxon>Gonapodyaceae</taxon>
        <taxon>Gonapodya</taxon>
    </lineage>
</organism>
<dbReference type="Pfam" id="PF00481">
    <property type="entry name" value="PP2C"/>
    <property type="match status" value="1"/>
</dbReference>
<dbReference type="EC" id="3.1.3.16" evidence="4"/>